<evidence type="ECO:0000313" key="2">
    <source>
        <dbReference type="Proteomes" id="UP000005459"/>
    </source>
</evidence>
<gene>
    <name evidence="1" type="ORF">ThimaDRAFT_2079</name>
</gene>
<evidence type="ECO:0000313" key="1">
    <source>
        <dbReference type="EMBL" id="EGV18661.1"/>
    </source>
</evidence>
<dbReference type="Proteomes" id="UP000005459">
    <property type="component" value="Unassembled WGS sequence"/>
</dbReference>
<keyword evidence="2" id="KW-1185">Reference proteome</keyword>
<organism evidence="1 2">
    <name type="scientific">Thiocapsa marina 5811</name>
    <dbReference type="NCBI Taxonomy" id="768671"/>
    <lineage>
        <taxon>Bacteria</taxon>
        <taxon>Pseudomonadati</taxon>
        <taxon>Pseudomonadota</taxon>
        <taxon>Gammaproteobacteria</taxon>
        <taxon>Chromatiales</taxon>
        <taxon>Chromatiaceae</taxon>
        <taxon>Thiocapsa</taxon>
    </lineage>
</organism>
<dbReference type="STRING" id="768671.ThimaDRAFT_2079"/>
<accession>F9UB43</accession>
<dbReference type="eggNOG" id="COG2930">
    <property type="taxonomic scope" value="Bacteria"/>
</dbReference>
<dbReference type="RefSeq" id="WP_007192954.1">
    <property type="nucleotide sequence ID" value="NZ_AFWV01000006.1"/>
</dbReference>
<reference evidence="1 2" key="1">
    <citation type="submission" date="2011-06" db="EMBL/GenBank/DDBJ databases">
        <title>The draft genome of Thiocapsa marina 5811.</title>
        <authorList>
            <consortium name="US DOE Joint Genome Institute (JGI-PGF)"/>
            <person name="Lucas S."/>
            <person name="Han J."/>
            <person name="Cheng J.-F."/>
            <person name="Goodwin L."/>
            <person name="Pitluck S."/>
            <person name="Peters L."/>
            <person name="Land M.L."/>
            <person name="Hauser L."/>
            <person name="Vogl K."/>
            <person name="Liu Z."/>
            <person name="Imhoff J."/>
            <person name="Thiel V."/>
            <person name="Frigaard N.-U."/>
            <person name="Bryant D."/>
            <person name="Woyke T.J."/>
        </authorList>
    </citation>
    <scope>NUCLEOTIDE SEQUENCE [LARGE SCALE GENOMIC DNA]</scope>
    <source>
        <strain evidence="1 2">5811</strain>
    </source>
</reference>
<proteinExistence type="predicted"/>
<dbReference type="AlphaFoldDB" id="F9UB43"/>
<sequence length="277" mass="28543">MPDHLSAGRRPATRPLPTMLSATRSLAPVVILALGLGALGATAEARADSLFGDLKAKAAAAAQKAGEAAGDAAHKAGTVAGDVAHKAGEIGAKAVEHVEATTEEAVQDLSDGDTPDGTRAKLDLMAAQTLDRLLTERPDVAPLLAASDGYAVFDTRQMQLGLAGGYGRGVAVESDSGARTYMRMGSAGVGIGYGFGGFDTQLVILLQTPFAYHKFVTQGLDATAEAGSMAGDEQERLALGFEDGRAVFVLTNKGWKISAKLTGTKYWPDEALNAPNS</sequence>
<protein>
    <recommendedName>
        <fullName evidence="3">Ysc84 actin-binding domain-containing protein</fullName>
    </recommendedName>
</protein>
<dbReference type="EMBL" id="AFWV01000006">
    <property type="protein sequence ID" value="EGV18661.1"/>
    <property type="molecule type" value="Genomic_DNA"/>
</dbReference>
<name>F9UB43_9GAMM</name>
<evidence type="ECO:0008006" key="3">
    <source>
        <dbReference type="Google" id="ProtNLM"/>
    </source>
</evidence>